<sequence length="266" mass="30842">MKKYTLLFCLLTFFSFLSFSHEFWLQPLKFLLKINEHTTVDVFVGENYTGEKVDASKFTISKLTHYSKEGEKDIRGQIATKDSVKIPVTFSSEGNHLLAFNNTNKFIQLDAKKFNEYLRSEGLDNIIKLRKEKGLENKKGREFYQRCVKTLFQVGETKDETFSKNTGMRLEIIPTMNPYLIKSGDLLTFKVLFDNEVFSNALVLAWWVKHGKTSMKKLRSNSKGEVSFPITKDGRWMISTVKMIPYTASAEADYQSFWGSYTFGYY</sequence>
<gene>
    <name evidence="1" type="ORF">VB776_19040</name>
</gene>
<dbReference type="RefSeq" id="WP_323698461.1">
    <property type="nucleotide sequence ID" value="NZ_JAYGIL010000029.1"/>
</dbReference>
<proteinExistence type="predicted"/>
<keyword evidence="2" id="KW-1185">Reference proteome</keyword>
<dbReference type="Pfam" id="PF10670">
    <property type="entry name" value="DUF4198"/>
    <property type="match status" value="1"/>
</dbReference>
<evidence type="ECO:0000313" key="2">
    <source>
        <dbReference type="Proteomes" id="UP001303899"/>
    </source>
</evidence>
<protein>
    <submittedName>
        <fullName evidence="1">DUF4198 domain-containing protein</fullName>
    </submittedName>
</protein>
<comment type="caution">
    <text evidence="1">The sequence shown here is derived from an EMBL/GenBank/DDBJ whole genome shotgun (WGS) entry which is preliminary data.</text>
</comment>
<evidence type="ECO:0000313" key="1">
    <source>
        <dbReference type="EMBL" id="MEA5405038.1"/>
    </source>
</evidence>
<reference evidence="1 2" key="1">
    <citation type="submission" date="2023-12" db="EMBL/GenBank/DDBJ databases">
        <title>Novel species of the genus Arcicella isolated from rivers.</title>
        <authorList>
            <person name="Lu H."/>
        </authorList>
    </citation>
    <scope>NUCLEOTIDE SEQUENCE [LARGE SCALE GENOMIC DNA]</scope>
    <source>
        <strain evidence="1 2">DC2W</strain>
    </source>
</reference>
<dbReference type="Proteomes" id="UP001303899">
    <property type="component" value="Unassembled WGS sequence"/>
</dbReference>
<organism evidence="1 2">
    <name type="scientific">Arcicella gelida</name>
    <dbReference type="NCBI Taxonomy" id="2984195"/>
    <lineage>
        <taxon>Bacteria</taxon>
        <taxon>Pseudomonadati</taxon>
        <taxon>Bacteroidota</taxon>
        <taxon>Cytophagia</taxon>
        <taxon>Cytophagales</taxon>
        <taxon>Flectobacillaceae</taxon>
        <taxon>Arcicella</taxon>
    </lineage>
</organism>
<accession>A0ABU5S987</accession>
<name>A0ABU5S987_9BACT</name>
<dbReference type="EMBL" id="JAYGIL010000029">
    <property type="protein sequence ID" value="MEA5405038.1"/>
    <property type="molecule type" value="Genomic_DNA"/>
</dbReference>
<dbReference type="InterPro" id="IPR019613">
    <property type="entry name" value="DUF4198"/>
</dbReference>